<organism evidence="1 2">
    <name type="scientific">Meganyctiphanes norvegica</name>
    <name type="common">Northern krill</name>
    <name type="synonym">Thysanopoda norvegica</name>
    <dbReference type="NCBI Taxonomy" id="48144"/>
    <lineage>
        <taxon>Eukaryota</taxon>
        <taxon>Metazoa</taxon>
        <taxon>Ecdysozoa</taxon>
        <taxon>Arthropoda</taxon>
        <taxon>Crustacea</taxon>
        <taxon>Multicrustacea</taxon>
        <taxon>Malacostraca</taxon>
        <taxon>Eumalacostraca</taxon>
        <taxon>Eucarida</taxon>
        <taxon>Euphausiacea</taxon>
        <taxon>Euphausiidae</taxon>
        <taxon>Meganyctiphanes</taxon>
    </lineage>
</organism>
<feature type="non-terminal residue" evidence="1">
    <location>
        <position position="1"/>
    </location>
</feature>
<name>A0AAV2QFA8_MEGNR</name>
<dbReference type="Proteomes" id="UP001497623">
    <property type="component" value="Unassembled WGS sequence"/>
</dbReference>
<dbReference type="AlphaFoldDB" id="A0AAV2QFA8"/>
<sequence>VPSAVGSQLDPAAVRQYTVTSTLVATMDLYGVLLQFKTVLLVLTVVQFTTAKICYECTDDPDADWFPYYDAECAKYDYRGNANTWNTDGCSIQLHDNGYITRTYTGGYEDGECVYGLDYTRCVCTSDYCNTDYLCEDCTGPTTEDTTVTTSSSTTRAPDTMKCYQCINCGQVDDATPVIEGEYLSCVTTIVLESA</sequence>
<gene>
    <name evidence="1" type="ORF">MNOR_LOCUS11423</name>
</gene>
<reference evidence="1 2" key="1">
    <citation type="submission" date="2024-05" db="EMBL/GenBank/DDBJ databases">
        <authorList>
            <person name="Wallberg A."/>
        </authorList>
    </citation>
    <scope>NUCLEOTIDE SEQUENCE [LARGE SCALE GENOMIC DNA]</scope>
</reference>
<evidence type="ECO:0000313" key="2">
    <source>
        <dbReference type="Proteomes" id="UP001497623"/>
    </source>
</evidence>
<evidence type="ECO:0000313" key="1">
    <source>
        <dbReference type="EMBL" id="CAL4080927.1"/>
    </source>
</evidence>
<proteinExistence type="predicted"/>
<feature type="non-terminal residue" evidence="1">
    <location>
        <position position="195"/>
    </location>
</feature>
<accession>A0AAV2QFA8</accession>
<dbReference type="EMBL" id="CAXKWB010006003">
    <property type="protein sequence ID" value="CAL4080927.1"/>
    <property type="molecule type" value="Genomic_DNA"/>
</dbReference>
<comment type="caution">
    <text evidence="1">The sequence shown here is derived from an EMBL/GenBank/DDBJ whole genome shotgun (WGS) entry which is preliminary data.</text>
</comment>
<keyword evidence="2" id="KW-1185">Reference proteome</keyword>
<protein>
    <submittedName>
        <fullName evidence="1">Uncharacterized protein</fullName>
    </submittedName>
</protein>